<dbReference type="Gene3D" id="3.40.710.10">
    <property type="entry name" value="DD-peptidase/beta-lactamase superfamily"/>
    <property type="match status" value="2"/>
</dbReference>
<name>A0A2A9DP82_9CORY</name>
<keyword evidence="3" id="KW-0121">Carboxypeptidase</keyword>
<dbReference type="STRING" id="1724.GCA_001044175_02278"/>
<dbReference type="RefSeq" id="WP_098388957.1">
    <property type="nucleotide sequence ID" value="NZ_LS483404.1"/>
</dbReference>
<proteinExistence type="inferred from homology"/>
<protein>
    <submittedName>
        <fullName evidence="3">D-alanyl-D-alanine carboxypeptidase/D-alanyl-D-alanine-endopeptidase (Penicillin-binding protein 4)</fullName>
    </submittedName>
</protein>
<dbReference type="SUPFAM" id="SSF56601">
    <property type="entry name" value="beta-lactamase/transpeptidase-like"/>
    <property type="match status" value="1"/>
</dbReference>
<evidence type="ECO:0000256" key="1">
    <source>
        <dbReference type="ARBA" id="ARBA00006096"/>
    </source>
</evidence>
<dbReference type="InterPro" id="IPR000667">
    <property type="entry name" value="Peptidase_S13"/>
</dbReference>
<dbReference type="Pfam" id="PF02113">
    <property type="entry name" value="Peptidase_S13"/>
    <property type="match status" value="2"/>
</dbReference>
<dbReference type="AlphaFoldDB" id="A0A2A9DP82"/>
<keyword evidence="2" id="KW-0378">Hydrolase</keyword>
<dbReference type="InterPro" id="IPR012338">
    <property type="entry name" value="Beta-lactam/transpept-like"/>
</dbReference>
<dbReference type="NCBIfam" id="TIGR00666">
    <property type="entry name" value="PBP4"/>
    <property type="match status" value="1"/>
</dbReference>
<keyword evidence="4" id="KW-1185">Reference proteome</keyword>
<dbReference type="GO" id="GO:0006508">
    <property type="term" value="P:proteolysis"/>
    <property type="evidence" value="ECO:0007669"/>
    <property type="project" value="InterPro"/>
</dbReference>
<dbReference type="EMBL" id="PDJF01000001">
    <property type="protein sequence ID" value="PFG27985.1"/>
    <property type="molecule type" value="Genomic_DNA"/>
</dbReference>
<dbReference type="GO" id="GO:0004185">
    <property type="term" value="F:serine-type carboxypeptidase activity"/>
    <property type="evidence" value="ECO:0007669"/>
    <property type="project" value="InterPro"/>
</dbReference>
<dbReference type="PRINTS" id="PR00922">
    <property type="entry name" value="DADACBPTASE3"/>
</dbReference>
<dbReference type="OrthoDB" id="56883at2"/>
<dbReference type="GO" id="GO:0000270">
    <property type="term" value="P:peptidoglycan metabolic process"/>
    <property type="evidence" value="ECO:0007669"/>
    <property type="project" value="TreeGrafter"/>
</dbReference>
<comment type="caution">
    <text evidence="3">The sequence shown here is derived from an EMBL/GenBank/DDBJ whole genome shotgun (WGS) entry which is preliminary data.</text>
</comment>
<evidence type="ECO:0000313" key="3">
    <source>
        <dbReference type="EMBL" id="PFG27985.1"/>
    </source>
</evidence>
<sequence>MSTKGWIAAAVATTVVVVGAAGTGVAYQRAYGNLDHGQPFQLEEPTAVVTPVEPQPLLDASGLNTQLAEIASSPSLGTFGAYVRATDGTEVFAQSPTKALTPASSTKILTAAAAILELGPQDRITTSVYATDQPGTLVLKATGDVWLTEEKLAELADQIVANAPGASTLLVDTSAWSGPTILDGWDPVDIDAGYVAPLEPVMINGARIGATEGDVPRSHTPAYDVAHNLAMRIGAGNVAVGKAAATGEVASVESPTLIERLNEMMVHSDNVMAEAIGREVALHRGLPGDVGGSTQATLDTLREHGFDTTGITLADNSGLSVHNRITPELLEEILFHAATDAPLRTLLTTLPVAAGSGTLEHRFADATGKGWVRAKTGTLDHTSALAGIVTGKSGVTYTFAFLANDADVAASRSVLDALASALRDA</sequence>
<keyword evidence="3" id="KW-0645">Protease</keyword>
<evidence type="ECO:0000256" key="2">
    <source>
        <dbReference type="ARBA" id="ARBA00022801"/>
    </source>
</evidence>
<dbReference type="PANTHER" id="PTHR30023">
    <property type="entry name" value="D-ALANYL-D-ALANINE CARBOXYPEPTIDASE"/>
    <property type="match status" value="1"/>
</dbReference>
<comment type="similarity">
    <text evidence="1">Belongs to the peptidase S13 family.</text>
</comment>
<gene>
    <name evidence="3" type="ORF">ATK06_1067</name>
</gene>
<evidence type="ECO:0000313" key="4">
    <source>
        <dbReference type="Proteomes" id="UP000221653"/>
    </source>
</evidence>
<dbReference type="Proteomes" id="UP000221653">
    <property type="component" value="Unassembled WGS sequence"/>
</dbReference>
<organism evidence="3 4">
    <name type="scientific">Corynebacterium renale</name>
    <dbReference type="NCBI Taxonomy" id="1724"/>
    <lineage>
        <taxon>Bacteria</taxon>
        <taxon>Bacillati</taxon>
        <taxon>Actinomycetota</taxon>
        <taxon>Actinomycetes</taxon>
        <taxon>Mycobacteriales</taxon>
        <taxon>Corynebacteriaceae</taxon>
        <taxon>Corynebacterium</taxon>
    </lineage>
</organism>
<reference evidence="3 4" key="1">
    <citation type="submission" date="2017-10" db="EMBL/GenBank/DDBJ databases">
        <title>Sequencing the genomes of 1000 actinobacteria strains.</title>
        <authorList>
            <person name="Klenk H.-P."/>
        </authorList>
    </citation>
    <scope>NUCLEOTIDE SEQUENCE [LARGE SCALE GENOMIC DNA]</scope>
    <source>
        <strain evidence="3 4">DSM 20688</strain>
    </source>
</reference>
<accession>A0A2A9DP82</accession>
<dbReference type="PANTHER" id="PTHR30023:SF0">
    <property type="entry name" value="PENICILLIN-SENSITIVE CARBOXYPEPTIDASE A"/>
    <property type="match status" value="1"/>
</dbReference>